<accession>A0A174UNQ3</accession>
<evidence type="ECO:0000313" key="1">
    <source>
        <dbReference type="EMBL" id="CUQ21668.1"/>
    </source>
</evidence>
<dbReference type="EMBL" id="CZAW01000117">
    <property type="protein sequence ID" value="CUQ21668.1"/>
    <property type="molecule type" value="Genomic_DNA"/>
</dbReference>
<dbReference type="AlphaFoldDB" id="A0A174UNQ3"/>
<evidence type="ECO:0000313" key="2">
    <source>
        <dbReference type="Proteomes" id="UP000095712"/>
    </source>
</evidence>
<dbReference type="Proteomes" id="UP000095712">
    <property type="component" value="Unassembled WGS sequence"/>
</dbReference>
<protein>
    <submittedName>
        <fullName evidence="1">Uncharacterized protein</fullName>
    </submittedName>
</protein>
<organism evidence="1 2">
    <name type="scientific">Blautia wexlerae</name>
    <dbReference type="NCBI Taxonomy" id="418240"/>
    <lineage>
        <taxon>Bacteria</taxon>
        <taxon>Bacillati</taxon>
        <taxon>Bacillota</taxon>
        <taxon>Clostridia</taxon>
        <taxon>Lachnospirales</taxon>
        <taxon>Lachnospiraceae</taxon>
        <taxon>Blautia</taxon>
    </lineage>
</organism>
<gene>
    <name evidence="1" type="ORF">ERS852523_04417</name>
</gene>
<sequence>MYFSLLKFAGDNQFWSVEQGVKTEDCEVNDEDV</sequence>
<reference evidence="1 2" key="1">
    <citation type="submission" date="2015-09" db="EMBL/GenBank/DDBJ databases">
        <authorList>
            <consortium name="Pathogen Informatics"/>
        </authorList>
    </citation>
    <scope>NUCLEOTIDE SEQUENCE [LARGE SCALE GENOMIC DNA]</scope>
    <source>
        <strain evidence="1 2">2789STDY5834911</strain>
    </source>
</reference>
<proteinExistence type="predicted"/>
<name>A0A174UNQ3_9FIRM</name>